<gene>
    <name evidence="7" type="ORF">GGR32_000318</name>
</gene>
<keyword evidence="3 7" id="KW-0067">ATP-binding</keyword>
<dbReference type="InterPro" id="IPR003593">
    <property type="entry name" value="AAA+_ATPase"/>
</dbReference>
<dbReference type="Gene3D" id="3.40.50.300">
    <property type="entry name" value="P-loop containing nucleotide triphosphate hydrolases"/>
    <property type="match status" value="1"/>
</dbReference>
<keyword evidence="2" id="KW-0547">Nucleotide-binding</keyword>
<evidence type="ECO:0000259" key="6">
    <source>
        <dbReference type="PROSITE" id="PS50893"/>
    </source>
</evidence>
<feature type="domain" description="ABC transporter" evidence="6">
    <location>
        <begin position="7"/>
        <end position="243"/>
    </location>
</feature>
<dbReference type="SUPFAM" id="SSF52540">
    <property type="entry name" value="P-loop containing nucleoside triphosphate hydrolases"/>
    <property type="match status" value="1"/>
</dbReference>
<dbReference type="GO" id="GO:0005524">
    <property type="term" value="F:ATP binding"/>
    <property type="evidence" value="ECO:0007669"/>
    <property type="project" value="UniProtKB-KW"/>
</dbReference>
<dbReference type="InterPro" id="IPR003439">
    <property type="entry name" value="ABC_transporter-like_ATP-bd"/>
</dbReference>
<proteinExistence type="predicted"/>
<evidence type="ECO:0000256" key="5">
    <source>
        <dbReference type="ARBA" id="ARBA00037066"/>
    </source>
</evidence>
<dbReference type="InterPro" id="IPR027417">
    <property type="entry name" value="P-loop_NTPase"/>
</dbReference>
<dbReference type="PANTHER" id="PTHR42794">
    <property type="entry name" value="HEMIN IMPORT ATP-BINDING PROTEIN HMUV"/>
    <property type="match status" value="1"/>
</dbReference>
<dbReference type="EMBL" id="JACIFO010000001">
    <property type="protein sequence ID" value="MBB4118046.1"/>
    <property type="molecule type" value="Genomic_DNA"/>
</dbReference>
<dbReference type="SMART" id="SM00382">
    <property type="entry name" value="AAA"/>
    <property type="match status" value="1"/>
</dbReference>
<sequence length="256" mass="29058">MPKKTVLHTENLSIGYKNKKIASVNDFFLEESDFVAVIGINGAGKSTLLNTLTGNLPPIHGDIKINKRSLQKFSLQERAKEISIVLSKTEILTPLTVTEVIALGRQPYTNWIGKLSSLDKEIIKKSLKQLDIEFLQNSYCNQLSDGQLQKVMLARAVAQDTSLIFLDEPTAHLDLYHKIYVLKLLKDLTKKTKKTIVFASHEIDLCLQLCDKIILVKNNQVFLETPENLIKKNHLSELFPENIVKFDKNLKKFTIL</sequence>
<dbReference type="GO" id="GO:0016887">
    <property type="term" value="F:ATP hydrolysis activity"/>
    <property type="evidence" value="ECO:0007669"/>
    <property type="project" value="InterPro"/>
</dbReference>
<dbReference type="RefSeq" id="WP_183475683.1">
    <property type="nucleotide sequence ID" value="NZ_JACIFO010000001.1"/>
</dbReference>
<dbReference type="Pfam" id="PF00005">
    <property type="entry name" value="ABC_tran"/>
    <property type="match status" value="1"/>
</dbReference>
<keyword evidence="8" id="KW-1185">Reference proteome</keyword>
<keyword evidence="4" id="KW-1278">Translocase</keyword>
<comment type="caution">
    <text evidence="7">The sequence shown here is derived from an EMBL/GenBank/DDBJ whole genome shotgun (WGS) entry which is preliminary data.</text>
</comment>
<dbReference type="PANTHER" id="PTHR42794:SF1">
    <property type="entry name" value="HEMIN IMPORT ATP-BINDING PROTEIN HMUV"/>
    <property type="match status" value="1"/>
</dbReference>
<evidence type="ECO:0000313" key="7">
    <source>
        <dbReference type="EMBL" id="MBB4118046.1"/>
    </source>
</evidence>
<dbReference type="AlphaFoldDB" id="A0A840ERR4"/>
<reference evidence="7 8" key="1">
    <citation type="submission" date="2020-08" db="EMBL/GenBank/DDBJ databases">
        <title>Genomic Encyclopedia of Type Strains, Phase IV (KMG-IV): sequencing the most valuable type-strain genomes for metagenomic binning, comparative biology and taxonomic classification.</title>
        <authorList>
            <person name="Goeker M."/>
        </authorList>
    </citation>
    <scope>NUCLEOTIDE SEQUENCE [LARGE SCALE GENOMIC DNA]</scope>
    <source>
        <strain evidence="7 8">DSM 29568</strain>
    </source>
</reference>
<evidence type="ECO:0000256" key="2">
    <source>
        <dbReference type="ARBA" id="ARBA00022741"/>
    </source>
</evidence>
<evidence type="ECO:0000256" key="3">
    <source>
        <dbReference type="ARBA" id="ARBA00022840"/>
    </source>
</evidence>
<dbReference type="CDD" id="cd03214">
    <property type="entry name" value="ABC_Iron-Siderophores_B12_Hemin"/>
    <property type="match status" value="1"/>
</dbReference>
<keyword evidence="1" id="KW-0813">Transport</keyword>
<evidence type="ECO:0000256" key="1">
    <source>
        <dbReference type="ARBA" id="ARBA00022448"/>
    </source>
</evidence>
<dbReference type="PROSITE" id="PS50893">
    <property type="entry name" value="ABC_TRANSPORTER_2"/>
    <property type="match status" value="1"/>
</dbReference>
<evidence type="ECO:0000313" key="8">
    <source>
        <dbReference type="Proteomes" id="UP000553034"/>
    </source>
</evidence>
<dbReference type="Proteomes" id="UP000553034">
    <property type="component" value="Unassembled WGS sequence"/>
</dbReference>
<protein>
    <submittedName>
        <fullName evidence="7">Iron complex transport system ATP-binding protein</fullName>
    </submittedName>
</protein>
<evidence type="ECO:0000256" key="4">
    <source>
        <dbReference type="ARBA" id="ARBA00022967"/>
    </source>
</evidence>
<comment type="function">
    <text evidence="5">Part of the ABC transporter complex HmuTUV involved in hemin import. Responsible for energy coupling to the transport system.</text>
</comment>
<accession>A0A840ERR4</accession>
<name>A0A840ERR4_9FLAO</name>
<organism evidence="7 8">
    <name type="scientific">Mesonia hippocampi</name>
    <dbReference type="NCBI Taxonomy" id="1628250"/>
    <lineage>
        <taxon>Bacteria</taxon>
        <taxon>Pseudomonadati</taxon>
        <taxon>Bacteroidota</taxon>
        <taxon>Flavobacteriia</taxon>
        <taxon>Flavobacteriales</taxon>
        <taxon>Flavobacteriaceae</taxon>
        <taxon>Mesonia</taxon>
    </lineage>
</organism>
<dbReference type="FunFam" id="3.40.50.300:FF:000134">
    <property type="entry name" value="Iron-enterobactin ABC transporter ATP-binding protein"/>
    <property type="match status" value="1"/>
</dbReference>